<protein>
    <recommendedName>
        <fullName evidence="3">Secreted protein</fullName>
    </recommendedName>
</protein>
<dbReference type="EMBL" id="LPJV01000062">
    <property type="protein sequence ID" value="KWF45110.1"/>
    <property type="molecule type" value="Genomic_DNA"/>
</dbReference>
<evidence type="ECO:0000313" key="1">
    <source>
        <dbReference type="EMBL" id="KWF45110.1"/>
    </source>
</evidence>
<reference evidence="1 2" key="1">
    <citation type="submission" date="2015-11" db="EMBL/GenBank/DDBJ databases">
        <title>Expanding the genomic diversity of Burkholderia species for the development of highly accurate diagnostics.</title>
        <authorList>
            <person name="Sahl J."/>
            <person name="Keim P."/>
            <person name="Wagner D."/>
        </authorList>
    </citation>
    <scope>NUCLEOTIDE SEQUENCE [LARGE SCALE GENOMIC DNA]</scope>
    <source>
        <strain evidence="1 2">MSMB378WGS</strain>
    </source>
</reference>
<gene>
    <name evidence="1" type="ORF">WL88_28945</name>
</gene>
<comment type="caution">
    <text evidence="1">The sequence shown here is derived from an EMBL/GenBank/DDBJ whole genome shotgun (WGS) entry which is preliminary data.</text>
</comment>
<organism evidence="1 2">
    <name type="scientific">Burkholderia diffusa</name>
    <dbReference type="NCBI Taxonomy" id="488732"/>
    <lineage>
        <taxon>Bacteria</taxon>
        <taxon>Pseudomonadati</taxon>
        <taxon>Pseudomonadota</taxon>
        <taxon>Betaproteobacteria</taxon>
        <taxon>Burkholderiales</taxon>
        <taxon>Burkholderiaceae</taxon>
        <taxon>Burkholderia</taxon>
        <taxon>Burkholderia cepacia complex</taxon>
    </lineage>
</organism>
<sequence>MPAIEPEPAIVVVGINLVQRFAGTLFPCFFMRVLLTALFLPQALSVSHDHRYIAVLLDRKFLTKRFTDRLQLTRHFFV</sequence>
<name>A0AAW3PAX2_9BURK</name>
<dbReference type="Proteomes" id="UP000063236">
    <property type="component" value="Unassembled WGS sequence"/>
</dbReference>
<dbReference type="AlphaFoldDB" id="A0AAW3PAX2"/>
<evidence type="ECO:0000313" key="2">
    <source>
        <dbReference type="Proteomes" id="UP000063236"/>
    </source>
</evidence>
<accession>A0AAW3PAX2</accession>
<evidence type="ECO:0008006" key="3">
    <source>
        <dbReference type="Google" id="ProtNLM"/>
    </source>
</evidence>
<proteinExistence type="predicted"/>